<dbReference type="AlphaFoldDB" id="A0A5J4ZCG8"/>
<reference evidence="1 2" key="1">
    <citation type="submission" date="2019-09" db="EMBL/GenBank/DDBJ databases">
        <title>A chromosome-level genome assembly of the Chinese tupelo Nyssa sinensis.</title>
        <authorList>
            <person name="Yang X."/>
            <person name="Kang M."/>
            <person name="Yang Y."/>
            <person name="Xiong H."/>
            <person name="Wang M."/>
            <person name="Zhang Z."/>
            <person name="Wang Z."/>
            <person name="Wu H."/>
            <person name="Ma T."/>
            <person name="Liu J."/>
            <person name="Xi Z."/>
        </authorList>
    </citation>
    <scope>NUCLEOTIDE SEQUENCE [LARGE SCALE GENOMIC DNA]</scope>
    <source>
        <strain evidence="1">J267</strain>
        <tissue evidence="1">Leaf</tissue>
    </source>
</reference>
<dbReference type="EMBL" id="CM018051">
    <property type="protein sequence ID" value="KAA8516325.1"/>
    <property type="molecule type" value="Genomic_DNA"/>
</dbReference>
<dbReference type="GO" id="GO:0009507">
    <property type="term" value="C:chloroplast"/>
    <property type="evidence" value="ECO:0007669"/>
    <property type="project" value="TreeGrafter"/>
</dbReference>
<name>A0A5J4ZCG8_9ASTE</name>
<organism evidence="1 2">
    <name type="scientific">Nyssa sinensis</name>
    <dbReference type="NCBI Taxonomy" id="561372"/>
    <lineage>
        <taxon>Eukaryota</taxon>
        <taxon>Viridiplantae</taxon>
        <taxon>Streptophyta</taxon>
        <taxon>Embryophyta</taxon>
        <taxon>Tracheophyta</taxon>
        <taxon>Spermatophyta</taxon>
        <taxon>Magnoliopsida</taxon>
        <taxon>eudicotyledons</taxon>
        <taxon>Gunneridae</taxon>
        <taxon>Pentapetalae</taxon>
        <taxon>asterids</taxon>
        <taxon>Cornales</taxon>
        <taxon>Nyssaceae</taxon>
        <taxon>Nyssa</taxon>
    </lineage>
</organism>
<accession>A0A5J4ZCG8</accession>
<dbReference type="PANTHER" id="PTHR35731">
    <property type="entry name" value="8-AMINO-7-OXONONANOATE SYNTHASE"/>
    <property type="match status" value="1"/>
</dbReference>
<protein>
    <submittedName>
        <fullName evidence="1">Uncharacterized protein</fullName>
    </submittedName>
</protein>
<evidence type="ECO:0000313" key="1">
    <source>
        <dbReference type="EMBL" id="KAA8516325.1"/>
    </source>
</evidence>
<gene>
    <name evidence="1" type="ORF">F0562_016618</name>
</gene>
<dbReference type="Proteomes" id="UP000325577">
    <property type="component" value="Linkage Group LG8"/>
</dbReference>
<dbReference type="PANTHER" id="PTHR35731:SF1">
    <property type="entry name" value="8-AMINO-7-OXONONANOATE SYNTHASE"/>
    <property type="match status" value="1"/>
</dbReference>
<evidence type="ECO:0000313" key="2">
    <source>
        <dbReference type="Proteomes" id="UP000325577"/>
    </source>
</evidence>
<sequence length="155" mass="17815">MLQAQKAHLTDYSDERSAYLTQLTEEVHAEFDQIGKYALKGLDEAAARIMENIERQMQAFEESTELNKLQIEKNQKKAAEFEGQNADWNEGLFFKKTRTRGRSRLVKKQKAQAEMEEIKELTKEILDRKQGETFTLMLIGLLVDAISSSSSHCIN</sequence>
<dbReference type="OrthoDB" id="515004at2759"/>
<proteinExistence type="predicted"/>
<keyword evidence="2" id="KW-1185">Reference proteome</keyword>